<keyword evidence="3" id="KW-1185">Reference proteome</keyword>
<accession>K0SE62</accession>
<comment type="caution">
    <text evidence="2">The sequence shown here is derived from an EMBL/GenBank/DDBJ whole genome shotgun (WGS) entry which is preliminary data.</text>
</comment>
<evidence type="ECO:0000313" key="2">
    <source>
        <dbReference type="EMBL" id="EJK59201.1"/>
    </source>
</evidence>
<feature type="region of interest" description="Disordered" evidence="1">
    <location>
        <begin position="1"/>
        <end position="23"/>
    </location>
</feature>
<proteinExistence type="predicted"/>
<dbReference type="AlphaFoldDB" id="K0SE62"/>
<evidence type="ECO:0000256" key="1">
    <source>
        <dbReference type="SAM" id="MobiDB-lite"/>
    </source>
</evidence>
<name>K0SE62_THAOC</name>
<protein>
    <submittedName>
        <fullName evidence="2">Uncharacterized protein</fullName>
    </submittedName>
</protein>
<evidence type="ECO:0000313" key="3">
    <source>
        <dbReference type="Proteomes" id="UP000266841"/>
    </source>
</evidence>
<organism evidence="2 3">
    <name type="scientific">Thalassiosira oceanica</name>
    <name type="common">Marine diatom</name>
    <dbReference type="NCBI Taxonomy" id="159749"/>
    <lineage>
        <taxon>Eukaryota</taxon>
        <taxon>Sar</taxon>
        <taxon>Stramenopiles</taxon>
        <taxon>Ochrophyta</taxon>
        <taxon>Bacillariophyta</taxon>
        <taxon>Coscinodiscophyceae</taxon>
        <taxon>Thalassiosirophycidae</taxon>
        <taxon>Thalassiosirales</taxon>
        <taxon>Thalassiosiraceae</taxon>
        <taxon>Thalassiosira</taxon>
    </lineage>
</organism>
<feature type="region of interest" description="Disordered" evidence="1">
    <location>
        <begin position="126"/>
        <end position="148"/>
    </location>
</feature>
<dbReference type="EMBL" id="AGNL01023378">
    <property type="protein sequence ID" value="EJK59201.1"/>
    <property type="molecule type" value="Genomic_DNA"/>
</dbReference>
<sequence length="161" mass="18442">MQQVPRELRRQGHPTGHQERGVERRRRLLQWEHLPQLYLSKKYERELRSRKVHTAVSLTINTLKVQWDDRDPNRGQNVRETITSTFALAKDEACSDKNETRYRFHNHPQALVELRMIGAMLGAHNTVIKPSSDPDETSSRHASTSSIGARSAACAASMRCS</sequence>
<gene>
    <name evidence="2" type="ORF">THAOC_20610</name>
</gene>
<dbReference type="Proteomes" id="UP000266841">
    <property type="component" value="Unassembled WGS sequence"/>
</dbReference>
<reference evidence="2 3" key="1">
    <citation type="journal article" date="2012" name="Genome Biol.">
        <title>Genome and low-iron response of an oceanic diatom adapted to chronic iron limitation.</title>
        <authorList>
            <person name="Lommer M."/>
            <person name="Specht M."/>
            <person name="Roy A.S."/>
            <person name="Kraemer L."/>
            <person name="Andreson R."/>
            <person name="Gutowska M.A."/>
            <person name="Wolf J."/>
            <person name="Bergner S.V."/>
            <person name="Schilhabel M.B."/>
            <person name="Klostermeier U.C."/>
            <person name="Beiko R.G."/>
            <person name="Rosenstiel P."/>
            <person name="Hippler M."/>
            <person name="Laroche J."/>
        </authorList>
    </citation>
    <scope>NUCLEOTIDE SEQUENCE [LARGE SCALE GENOMIC DNA]</scope>
    <source>
        <strain evidence="2 3">CCMP1005</strain>
    </source>
</reference>
<feature type="compositionally biased region" description="Basic and acidic residues" evidence="1">
    <location>
        <begin position="1"/>
        <end position="22"/>
    </location>
</feature>